<gene>
    <name evidence="2" type="ORF">Smic_25150</name>
</gene>
<name>A0A7J0CNF1_STRMI</name>
<organism evidence="2 3">
    <name type="scientific">Streptomyces microflavus</name>
    <name type="common">Streptomyces lipmanii</name>
    <dbReference type="NCBI Taxonomy" id="1919"/>
    <lineage>
        <taxon>Bacteria</taxon>
        <taxon>Bacillati</taxon>
        <taxon>Actinomycetota</taxon>
        <taxon>Actinomycetes</taxon>
        <taxon>Kitasatosporales</taxon>
        <taxon>Streptomycetaceae</taxon>
        <taxon>Streptomyces</taxon>
    </lineage>
</organism>
<feature type="region of interest" description="Disordered" evidence="1">
    <location>
        <begin position="1"/>
        <end position="46"/>
    </location>
</feature>
<dbReference type="EMBL" id="BLWD01000001">
    <property type="protein sequence ID" value="GFN03959.1"/>
    <property type="molecule type" value="Genomic_DNA"/>
</dbReference>
<comment type="caution">
    <text evidence="2">The sequence shown here is derived from an EMBL/GenBank/DDBJ whole genome shotgun (WGS) entry which is preliminary data.</text>
</comment>
<evidence type="ECO:0000313" key="3">
    <source>
        <dbReference type="Proteomes" id="UP000498740"/>
    </source>
</evidence>
<protein>
    <submittedName>
        <fullName evidence="2">Uncharacterized protein</fullName>
    </submittedName>
</protein>
<proteinExistence type="predicted"/>
<feature type="compositionally biased region" description="Basic and acidic residues" evidence="1">
    <location>
        <begin position="22"/>
        <end position="43"/>
    </location>
</feature>
<reference evidence="2 3" key="1">
    <citation type="submission" date="2020-05" db="EMBL/GenBank/DDBJ databases">
        <title>Whole genome shotgun sequence of Streptomyces microflavus NBRC 13062.</title>
        <authorList>
            <person name="Komaki H."/>
            <person name="Tamura T."/>
        </authorList>
    </citation>
    <scope>NUCLEOTIDE SEQUENCE [LARGE SCALE GENOMIC DNA]</scope>
    <source>
        <strain evidence="2 3">NBRC 13062</strain>
    </source>
</reference>
<evidence type="ECO:0000256" key="1">
    <source>
        <dbReference type="SAM" id="MobiDB-lite"/>
    </source>
</evidence>
<accession>A0A7J0CNF1</accession>
<sequence>MGVLGGAAGGLPVQVEVGAPGEVREEARPFHEGAHPGEDRGSRADGLPEDADLALVGVMSPMSMRRVVVLPAPLGPSSPRTWPFSTRKESSRTAYRSTDFAYFFESPVIWSGTSVSAGSGAGVAVRRRAVISRPAAMTRAAAGRPQVHHGRVAAAVATAGAVGTVSGPSAVTV</sequence>
<dbReference type="Proteomes" id="UP000498740">
    <property type="component" value="Unassembled WGS sequence"/>
</dbReference>
<evidence type="ECO:0000313" key="2">
    <source>
        <dbReference type="EMBL" id="GFN03959.1"/>
    </source>
</evidence>
<dbReference type="AlphaFoldDB" id="A0A7J0CNF1"/>
<dbReference type="AntiFam" id="ANF00112">
    <property type="entry name" value="Shadow ORF (opposite phnC)"/>
</dbReference>